<dbReference type="SUPFAM" id="SSF53649">
    <property type="entry name" value="Alkaline phosphatase-like"/>
    <property type="match status" value="1"/>
</dbReference>
<dbReference type="AlphaFoldDB" id="A0A849L1D0"/>
<protein>
    <submittedName>
        <fullName evidence="1">Nucleotide pyrophosphatase</fullName>
    </submittedName>
</protein>
<sequence>MTVSRVVLVVFDGLRPDMIAGRMPELERFAHEALDFTAARSVFPSLTRVCTTSLATGCWPGAHGIVGNAFHARAVMADRACDTSNFDHLVRMEKALGRVITSDTLGAALVRHGKRMGAVHCGSAGAAFLLNPLVADQPGHWTFSIHGEHKTRTPEAVRRAVEACGPLPGTEIPKLDVCRYAGRVAGALALGPDGPDVTVVWLPEPDTSYHYRKIGSDEAYQAMRVADTVFGEIVHAIRSGPMGDETAIVALSDHGQIATVAEVDIATYLREAGLPASTEPGDDTVLAMTRGAAGELRTLRDDAGLLSATVDALNAHPEIGVVFARDDLPGTLSMDLVHHVHDRRPDLFYVMRSDDLPDPAGLPGRRAHGGGVPLGGGMHGGLQEREMHVVSLWQVPGGRTGKDDAPTALVDIAPTVASLLGLPFEAQGRALPILAPEPETAETLQTTIGQSILLRRRIGDRIYLDRLAT</sequence>
<reference evidence="1 2" key="1">
    <citation type="submission" date="2020-05" db="EMBL/GenBank/DDBJ databases">
        <title>Gimesia benthica sp. nov., a novel planctomycete isolated from a deep-sea water sample of the Northwest Indian Ocean.</title>
        <authorList>
            <person name="Wang J."/>
            <person name="Ruan C."/>
            <person name="Song L."/>
            <person name="Zhu Y."/>
            <person name="Li A."/>
            <person name="Zheng X."/>
            <person name="Wang L."/>
            <person name="Lu Z."/>
            <person name="Huang Y."/>
            <person name="Du W."/>
            <person name="Zhou Y."/>
            <person name="Huang L."/>
            <person name="Dai X."/>
        </authorList>
    </citation>
    <scope>NUCLEOTIDE SEQUENCE [LARGE SCALE GENOMIC DNA]</scope>
    <source>
        <strain evidence="1 2">YYQ-30</strain>
    </source>
</reference>
<dbReference type="PANTHER" id="PTHR10151">
    <property type="entry name" value="ECTONUCLEOTIDE PYROPHOSPHATASE/PHOSPHODIESTERASE"/>
    <property type="match status" value="1"/>
</dbReference>
<dbReference type="Gene3D" id="3.40.720.10">
    <property type="entry name" value="Alkaline Phosphatase, subunit A"/>
    <property type="match status" value="1"/>
</dbReference>
<accession>A0A849L1D0</accession>
<dbReference type="InterPro" id="IPR002591">
    <property type="entry name" value="Phosphodiest/P_Trfase"/>
</dbReference>
<name>A0A849L1D0_9RHOB</name>
<proteinExistence type="predicted"/>
<evidence type="ECO:0000313" key="2">
    <source>
        <dbReference type="Proteomes" id="UP000572377"/>
    </source>
</evidence>
<dbReference type="Proteomes" id="UP000572377">
    <property type="component" value="Unassembled WGS sequence"/>
</dbReference>
<dbReference type="GO" id="GO:0016787">
    <property type="term" value="F:hydrolase activity"/>
    <property type="evidence" value="ECO:0007669"/>
    <property type="project" value="UniProtKB-ARBA"/>
</dbReference>
<gene>
    <name evidence="1" type="ORF">HMH01_06430</name>
</gene>
<evidence type="ECO:0000313" key="1">
    <source>
        <dbReference type="EMBL" id="NNU80070.1"/>
    </source>
</evidence>
<dbReference type="EMBL" id="JABFBC010000001">
    <property type="protein sequence ID" value="NNU80070.1"/>
    <property type="molecule type" value="Genomic_DNA"/>
</dbReference>
<comment type="caution">
    <text evidence="1">The sequence shown here is derived from an EMBL/GenBank/DDBJ whole genome shotgun (WGS) entry which is preliminary data.</text>
</comment>
<organism evidence="1 2">
    <name type="scientific">Halovulum dunhuangense</name>
    <dbReference type="NCBI Taxonomy" id="1505036"/>
    <lineage>
        <taxon>Bacteria</taxon>
        <taxon>Pseudomonadati</taxon>
        <taxon>Pseudomonadota</taxon>
        <taxon>Alphaproteobacteria</taxon>
        <taxon>Rhodobacterales</taxon>
        <taxon>Paracoccaceae</taxon>
        <taxon>Halovulum</taxon>
    </lineage>
</organism>
<dbReference type="PANTHER" id="PTHR10151:SF120">
    <property type="entry name" value="BIS(5'-ADENOSYL)-TRIPHOSPHATASE"/>
    <property type="match status" value="1"/>
</dbReference>
<dbReference type="Pfam" id="PF01663">
    <property type="entry name" value="Phosphodiest"/>
    <property type="match status" value="1"/>
</dbReference>
<keyword evidence="2" id="KW-1185">Reference proteome</keyword>
<dbReference type="RefSeq" id="WP_171323525.1">
    <property type="nucleotide sequence ID" value="NZ_JABFBC010000001.1"/>
</dbReference>
<dbReference type="InterPro" id="IPR017850">
    <property type="entry name" value="Alkaline_phosphatase_core_sf"/>
</dbReference>